<dbReference type="PANTHER" id="PTHR48081:SF33">
    <property type="entry name" value="KYNURENINE FORMAMIDASE"/>
    <property type="match status" value="1"/>
</dbReference>
<feature type="domain" description="Alpha/beta hydrolase fold-3" evidence="2">
    <location>
        <begin position="27"/>
        <end position="212"/>
    </location>
</feature>
<dbReference type="AlphaFoldDB" id="A0AAE9YXI1"/>
<proteinExistence type="predicted"/>
<name>A0AAE9YXI1_9GAMM</name>
<protein>
    <submittedName>
        <fullName evidence="3">Alpha/beta hydrolase</fullName>
    </submittedName>
</protein>
<dbReference type="InterPro" id="IPR013094">
    <property type="entry name" value="AB_hydrolase_3"/>
</dbReference>
<dbReference type="InterPro" id="IPR029058">
    <property type="entry name" value="AB_hydrolase_fold"/>
</dbReference>
<organism evidence="3 4">
    <name type="scientific">Thalassomonas actiniarum</name>
    <dbReference type="NCBI Taxonomy" id="485447"/>
    <lineage>
        <taxon>Bacteria</taxon>
        <taxon>Pseudomonadati</taxon>
        <taxon>Pseudomonadota</taxon>
        <taxon>Gammaproteobacteria</taxon>
        <taxon>Alteromonadales</taxon>
        <taxon>Colwelliaceae</taxon>
        <taxon>Thalassomonas</taxon>
    </lineage>
</organism>
<reference evidence="3 4" key="2">
    <citation type="journal article" date="2022" name="Mar. Drugs">
        <title>Bioassay-Guided Fractionation Leads to the Detection of Cholic Acid Generated by the Rare Thalassomonas sp.</title>
        <authorList>
            <person name="Pheiffer F."/>
            <person name="Schneider Y.K."/>
            <person name="Hansen E.H."/>
            <person name="Andersen J.H."/>
            <person name="Isaksson J."/>
            <person name="Busche T."/>
            <person name="R C."/>
            <person name="Kalinowski J."/>
            <person name="Zyl L.V."/>
            <person name="Trindade M."/>
        </authorList>
    </citation>
    <scope>NUCLEOTIDE SEQUENCE [LARGE SCALE GENOMIC DNA]</scope>
    <source>
        <strain evidence="3 4">A5K-106</strain>
    </source>
</reference>
<dbReference type="InterPro" id="IPR050300">
    <property type="entry name" value="GDXG_lipolytic_enzyme"/>
</dbReference>
<dbReference type="Pfam" id="PF07859">
    <property type="entry name" value="Abhydrolase_3"/>
    <property type="match status" value="1"/>
</dbReference>
<dbReference type="Proteomes" id="UP000032568">
    <property type="component" value="Chromosome"/>
</dbReference>
<keyword evidence="4" id="KW-1185">Reference proteome</keyword>
<keyword evidence="1 3" id="KW-0378">Hydrolase</keyword>
<reference evidence="3 4" key="1">
    <citation type="journal article" date="2015" name="Genome Announc.">
        <title>Draft Genome Sequences of Marine Isolates of Thalassomonas viridans and Thalassomonas actiniarum.</title>
        <authorList>
            <person name="Olonade I."/>
            <person name="van Zyl L.J."/>
            <person name="Trindade M."/>
        </authorList>
    </citation>
    <scope>NUCLEOTIDE SEQUENCE [LARGE SCALE GENOMIC DNA]</scope>
    <source>
        <strain evidence="3 4">A5K-106</strain>
    </source>
</reference>
<dbReference type="EMBL" id="CP059735">
    <property type="protein sequence ID" value="WDE01328.1"/>
    <property type="molecule type" value="Genomic_DNA"/>
</dbReference>
<dbReference type="SUPFAM" id="SSF53474">
    <property type="entry name" value="alpha/beta-Hydrolases"/>
    <property type="match status" value="1"/>
</dbReference>
<dbReference type="KEGG" id="tact:SG35_012205"/>
<accession>A0AAE9YXI1</accession>
<evidence type="ECO:0000259" key="2">
    <source>
        <dbReference type="Pfam" id="PF07859"/>
    </source>
</evidence>
<dbReference type="Gene3D" id="3.40.50.1820">
    <property type="entry name" value="alpha/beta hydrolase"/>
    <property type="match status" value="1"/>
</dbReference>
<sequence length="237" mass="26193">MDISYGHSSGEKVDIFPAAHPNAPVFFFIHGGYFRALDKRQYNYIAKPFVAAGCTVVLINYDLAPAVSVKDIIGQNIKAFKWVRENISRWNGNPGNIVLCGHSVGAFLVAKILEFDWEQEVRQSISGAALLSGLYDLSNMKQSYLNKSVRLSDDDVATLSPMFADTSGFPSVIVAVGEDETEEFVEQSQTYAKKLQASKSLDECLLLKSKNHYTVSRLLGNRNNALMKKILGMCAVN</sequence>
<evidence type="ECO:0000256" key="1">
    <source>
        <dbReference type="ARBA" id="ARBA00022801"/>
    </source>
</evidence>
<dbReference type="PANTHER" id="PTHR48081">
    <property type="entry name" value="AB HYDROLASE SUPERFAMILY PROTEIN C4A8.06C"/>
    <property type="match status" value="1"/>
</dbReference>
<dbReference type="GO" id="GO:0016787">
    <property type="term" value="F:hydrolase activity"/>
    <property type="evidence" value="ECO:0007669"/>
    <property type="project" value="UniProtKB-KW"/>
</dbReference>
<evidence type="ECO:0000313" key="3">
    <source>
        <dbReference type="EMBL" id="WDE01328.1"/>
    </source>
</evidence>
<evidence type="ECO:0000313" key="4">
    <source>
        <dbReference type="Proteomes" id="UP000032568"/>
    </source>
</evidence>
<gene>
    <name evidence="3" type="ORF">SG35_012205</name>
</gene>